<name>A0A8S5MMK4_9CAUD</name>
<reference evidence="3" key="1">
    <citation type="journal article" date="2021" name="Proc. Natl. Acad. Sci. U.S.A.">
        <title>A Catalog of Tens of Thousands of Viruses from Human Metagenomes Reveals Hidden Associations with Chronic Diseases.</title>
        <authorList>
            <person name="Tisza M.J."/>
            <person name="Buck C.B."/>
        </authorList>
    </citation>
    <scope>NUCLEOTIDE SEQUENCE</scope>
    <source>
        <strain evidence="3">Ctlpi2</strain>
    </source>
</reference>
<evidence type="ECO:0000313" key="3">
    <source>
        <dbReference type="EMBL" id="DAD83171.1"/>
    </source>
</evidence>
<protein>
    <submittedName>
        <fullName evidence="3">Uncharacterized protein</fullName>
    </submittedName>
</protein>
<feature type="region of interest" description="Disordered" evidence="2">
    <location>
        <begin position="195"/>
        <end position="224"/>
    </location>
</feature>
<sequence>MDAAQNYLDALANKQTLPPEAPPEPPVVDDAWIDGLTPYTPEPTSASGTSQAAQASAPAATPAQQQANLEALYKNLEHVDEDVAEELDKRIVSPRVTAVEEEVRKLREQQQAERRLSQDRIITAVNAELRAKNPKADKILGSTQFKDFVNSRSDPYASESKYDILVRAYYSGDAAYVQKELDAFVAAHGKPAPAVGVEPQTGGGNGGQAQPAQKRRMTEAEFKAARAKIRANPSAYPQGALAKLADDYLGGKNYG</sequence>
<evidence type="ECO:0000256" key="2">
    <source>
        <dbReference type="SAM" id="MobiDB-lite"/>
    </source>
</evidence>
<accession>A0A8S5MMK4</accession>
<feature type="coiled-coil region" evidence="1">
    <location>
        <begin position="69"/>
        <end position="119"/>
    </location>
</feature>
<feature type="region of interest" description="Disordered" evidence="2">
    <location>
        <begin position="1"/>
        <end position="64"/>
    </location>
</feature>
<dbReference type="EMBL" id="BK014928">
    <property type="protein sequence ID" value="DAD83171.1"/>
    <property type="molecule type" value="Genomic_DNA"/>
</dbReference>
<evidence type="ECO:0000256" key="1">
    <source>
        <dbReference type="SAM" id="Coils"/>
    </source>
</evidence>
<proteinExistence type="predicted"/>
<feature type="compositionally biased region" description="Low complexity" evidence="2">
    <location>
        <begin position="43"/>
        <end position="64"/>
    </location>
</feature>
<keyword evidence="1" id="KW-0175">Coiled coil</keyword>
<organism evidence="3">
    <name type="scientific">Podoviridae sp. ctlpi2</name>
    <dbReference type="NCBI Taxonomy" id="2826574"/>
    <lineage>
        <taxon>Viruses</taxon>
        <taxon>Duplodnaviria</taxon>
        <taxon>Heunggongvirae</taxon>
        <taxon>Uroviricota</taxon>
        <taxon>Caudoviricetes</taxon>
    </lineage>
</organism>